<dbReference type="SUPFAM" id="SSF46689">
    <property type="entry name" value="Homeodomain-like"/>
    <property type="match status" value="2"/>
</dbReference>
<dbReference type="Proteomes" id="UP001271007">
    <property type="component" value="Unassembled WGS sequence"/>
</dbReference>
<feature type="region of interest" description="Disordered" evidence="2">
    <location>
        <begin position="129"/>
        <end position="175"/>
    </location>
</feature>
<dbReference type="SMART" id="SM00717">
    <property type="entry name" value="SANT"/>
    <property type="match status" value="2"/>
</dbReference>
<feature type="domain" description="HTH myb-type" evidence="4">
    <location>
        <begin position="279"/>
        <end position="337"/>
    </location>
</feature>
<dbReference type="PROSITE" id="PS51294">
    <property type="entry name" value="HTH_MYB"/>
    <property type="match status" value="2"/>
</dbReference>
<feature type="compositionally biased region" description="Polar residues" evidence="2">
    <location>
        <begin position="27"/>
        <end position="37"/>
    </location>
</feature>
<reference evidence="5" key="1">
    <citation type="submission" date="2023-04" db="EMBL/GenBank/DDBJ databases">
        <title>Black Yeasts Isolated from many extreme environments.</title>
        <authorList>
            <person name="Coleine C."/>
            <person name="Stajich J.E."/>
            <person name="Selbmann L."/>
        </authorList>
    </citation>
    <scope>NUCLEOTIDE SEQUENCE</scope>
    <source>
        <strain evidence="5">CCFEE 5312</strain>
    </source>
</reference>
<keyword evidence="1" id="KW-0539">Nucleus</keyword>
<proteinExistence type="predicted"/>
<dbReference type="PANTHER" id="PTHR46734">
    <property type="entry name" value="TELOMERIC REPEAT-BINDING FACTOR 1 TERF1"/>
    <property type="match status" value="1"/>
</dbReference>
<feature type="domain" description="Myb-like" evidence="3">
    <location>
        <begin position="279"/>
        <end position="333"/>
    </location>
</feature>
<dbReference type="Pfam" id="PF13921">
    <property type="entry name" value="Myb_DNA-bind_6"/>
    <property type="match status" value="1"/>
</dbReference>
<feature type="domain" description="HTH myb-type" evidence="4">
    <location>
        <begin position="170"/>
        <end position="225"/>
    </location>
</feature>
<dbReference type="InterPro" id="IPR017930">
    <property type="entry name" value="Myb_dom"/>
</dbReference>
<dbReference type="Pfam" id="PF00249">
    <property type="entry name" value="Myb_DNA-binding"/>
    <property type="match status" value="1"/>
</dbReference>
<dbReference type="InterPro" id="IPR009057">
    <property type="entry name" value="Homeodomain-like_sf"/>
</dbReference>
<dbReference type="Gene3D" id="1.10.246.220">
    <property type="match status" value="1"/>
</dbReference>
<gene>
    <name evidence="5" type="ORF">LTR09_009638</name>
</gene>
<dbReference type="Gene3D" id="1.10.10.60">
    <property type="entry name" value="Homeodomain-like"/>
    <property type="match status" value="1"/>
</dbReference>
<keyword evidence="6" id="KW-1185">Reference proteome</keyword>
<dbReference type="AlphaFoldDB" id="A0AAJ0DF69"/>
<feature type="region of interest" description="Disordered" evidence="2">
    <location>
        <begin position="336"/>
        <end position="410"/>
    </location>
</feature>
<feature type="compositionally biased region" description="Polar residues" evidence="2">
    <location>
        <begin position="241"/>
        <end position="255"/>
    </location>
</feature>
<name>A0AAJ0DF69_9PEZI</name>
<feature type="compositionally biased region" description="Polar residues" evidence="2">
    <location>
        <begin position="377"/>
        <end position="390"/>
    </location>
</feature>
<evidence type="ECO:0000259" key="4">
    <source>
        <dbReference type="PROSITE" id="PS51294"/>
    </source>
</evidence>
<dbReference type="InterPro" id="IPR052450">
    <property type="entry name" value="TRBD-Containing_Protein"/>
</dbReference>
<evidence type="ECO:0000313" key="6">
    <source>
        <dbReference type="Proteomes" id="UP001271007"/>
    </source>
</evidence>
<accession>A0AAJ0DF69</accession>
<protein>
    <submittedName>
        <fullName evidence="5">Uncharacterized protein</fullName>
    </submittedName>
</protein>
<evidence type="ECO:0000256" key="1">
    <source>
        <dbReference type="ARBA" id="ARBA00023242"/>
    </source>
</evidence>
<feature type="domain" description="Myb-like" evidence="3">
    <location>
        <begin position="166"/>
        <end position="218"/>
    </location>
</feature>
<evidence type="ECO:0000256" key="2">
    <source>
        <dbReference type="SAM" id="MobiDB-lite"/>
    </source>
</evidence>
<dbReference type="PROSITE" id="PS50090">
    <property type="entry name" value="MYB_LIKE"/>
    <property type="match status" value="2"/>
</dbReference>
<sequence>MPSNGTASTAPYRPTSLDFINRPNPVEPQSVQQQYPLNGTPRIEQTSKEGLPRLLLDSLNSSTAERPAKRRKSGDVGSKLDLPKLPAVKNGAKRMRIPPTLSGLHQPPPNAGLLPSISTEQPVRVAGGTQAQANSAIDKPLLATRVPESSTRAKRSPKATPKSVSTSKPKRNKWSDEETACLLKGVARFGMGNWTQILKRPDYHFERRTAIDLKDRFRVCCPDEYRTSKKPKDAPPPQDGESITTSNQDTPTQPVSARVERKSSAELRKIGIEEPFEKSKRRPRTNWTEKEDETLLKGFEKYGNSWSSIRHDDALNLSHRQPTDLRDRFRTKFPDRYREAGLAPRPEVFPKKPDRKRINRNPTDQIENQEDDAFEPSTASALIQPGSASASKEKENKDPYSGQPSKPVPVTSLLQYDDVFWGAPLDPDDNDFDRPTLDRGILDWPNDIARPTVPASASINPLVTMRPRPTLPDPSMVSGISQNNGTLPSLAELTSSVAMDREFMEQLELPTLAAVLGEMRHQRRTGGHVPSLEELLS</sequence>
<feature type="compositionally biased region" description="Basic and acidic residues" evidence="2">
    <location>
        <begin position="258"/>
        <end position="278"/>
    </location>
</feature>
<dbReference type="PANTHER" id="PTHR46734:SF1">
    <property type="entry name" value="TELOMERIC REPEAT-BINDING FACTOR 1"/>
    <property type="match status" value="1"/>
</dbReference>
<evidence type="ECO:0000259" key="3">
    <source>
        <dbReference type="PROSITE" id="PS50090"/>
    </source>
</evidence>
<feature type="region of interest" description="Disordered" evidence="2">
    <location>
        <begin position="1"/>
        <end position="83"/>
    </location>
</feature>
<dbReference type="EMBL" id="JAWDJX010000043">
    <property type="protein sequence ID" value="KAK3048984.1"/>
    <property type="molecule type" value="Genomic_DNA"/>
</dbReference>
<comment type="caution">
    <text evidence="5">The sequence shown here is derived from an EMBL/GenBank/DDBJ whole genome shotgun (WGS) entry which is preliminary data.</text>
</comment>
<dbReference type="CDD" id="cd11660">
    <property type="entry name" value="SANT_TRF"/>
    <property type="match status" value="2"/>
</dbReference>
<organism evidence="5 6">
    <name type="scientific">Extremus antarcticus</name>
    <dbReference type="NCBI Taxonomy" id="702011"/>
    <lineage>
        <taxon>Eukaryota</taxon>
        <taxon>Fungi</taxon>
        <taxon>Dikarya</taxon>
        <taxon>Ascomycota</taxon>
        <taxon>Pezizomycotina</taxon>
        <taxon>Dothideomycetes</taxon>
        <taxon>Dothideomycetidae</taxon>
        <taxon>Mycosphaerellales</taxon>
        <taxon>Extremaceae</taxon>
        <taxon>Extremus</taxon>
    </lineage>
</organism>
<evidence type="ECO:0000313" key="5">
    <source>
        <dbReference type="EMBL" id="KAK3048984.1"/>
    </source>
</evidence>
<dbReference type="InterPro" id="IPR001005">
    <property type="entry name" value="SANT/Myb"/>
</dbReference>
<feature type="region of interest" description="Disordered" evidence="2">
    <location>
        <begin position="225"/>
        <end position="288"/>
    </location>
</feature>